<dbReference type="InterPro" id="IPR036983">
    <property type="entry name" value="AIM24_sf"/>
</dbReference>
<dbReference type="Pfam" id="PF01987">
    <property type="entry name" value="AIM24"/>
    <property type="match status" value="1"/>
</dbReference>
<evidence type="ECO:0008006" key="2">
    <source>
        <dbReference type="Google" id="ProtNLM"/>
    </source>
</evidence>
<gene>
    <name evidence="1" type="ORF">S01H1_39778</name>
</gene>
<dbReference type="InterPro" id="IPR016031">
    <property type="entry name" value="Trp_RNA-bd_attenuator-like_dom"/>
</dbReference>
<dbReference type="AlphaFoldDB" id="X0U5J3"/>
<dbReference type="NCBIfam" id="TIGR00266">
    <property type="entry name" value="TIGR00266 family protein"/>
    <property type="match status" value="1"/>
</dbReference>
<sequence length="169" mass="18009">MDIEILYRPSYSLGKITLESGEEVRVEGGSMVSMSDGIDLETGATGGLWRSLSRSMFGGETFFQNTCRAPSGGGTVWVSPALPGDLLALDLRRESMMVQSGSYVASAMGIEVETKWSGAKTFFASEGLIMLRASGAGEMVVSSYGAIHEMELGPDEKYTVDTGHLVAFS</sequence>
<dbReference type="Gene3D" id="3.60.160.10">
    <property type="entry name" value="Mitochondrial biogenesis AIM24"/>
    <property type="match status" value="1"/>
</dbReference>
<accession>X0U5J3</accession>
<proteinExistence type="predicted"/>
<comment type="caution">
    <text evidence="1">The sequence shown here is derived from an EMBL/GenBank/DDBJ whole genome shotgun (WGS) entry which is preliminary data.</text>
</comment>
<protein>
    <recommendedName>
        <fullName evidence="2">TIGR00266 family protein</fullName>
    </recommendedName>
</protein>
<evidence type="ECO:0000313" key="1">
    <source>
        <dbReference type="EMBL" id="GAG01009.1"/>
    </source>
</evidence>
<organism evidence="1">
    <name type="scientific">marine sediment metagenome</name>
    <dbReference type="NCBI Taxonomy" id="412755"/>
    <lineage>
        <taxon>unclassified sequences</taxon>
        <taxon>metagenomes</taxon>
        <taxon>ecological metagenomes</taxon>
    </lineage>
</organism>
<reference evidence="1" key="1">
    <citation type="journal article" date="2014" name="Front. Microbiol.">
        <title>High frequency of phylogenetically diverse reductive dehalogenase-homologous genes in deep subseafloor sedimentary metagenomes.</title>
        <authorList>
            <person name="Kawai M."/>
            <person name="Futagami T."/>
            <person name="Toyoda A."/>
            <person name="Takaki Y."/>
            <person name="Nishi S."/>
            <person name="Hori S."/>
            <person name="Arai W."/>
            <person name="Tsubouchi T."/>
            <person name="Morono Y."/>
            <person name="Uchiyama I."/>
            <person name="Ito T."/>
            <person name="Fujiyama A."/>
            <person name="Inagaki F."/>
            <person name="Takami H."/>
        </authorList>
    </citation>
    <scope>NUCLEOTIDE SEQUENCE</scope>
    <source>
        <strain evidence="1">Expedition CK06-06</strain>
    </source>
</reference>
<dbReference type="SUPFAM" id="SSF51219">
    <property type="entry name" value="TRAP-like"/>
    <property type="match status" value="1"/>
</dbReference>
<dbReference type="EMBL" id="BARS01025139">
    <property type="protein sequence ID" value="GAG01009.1"/>
    <property type="molecule type" value="Genomic_DNA"/>
</dbReference>
<dbReference type="PANTHER" id="PTHR43657">
    <property type="entry name" value="TRYPTOPHAN RNA-BINDING ATTENUATOR PROTEIN-LIKE PROTEIN"/>
    <property type="match status" value="1"/>
</dbReference>
<name>X0U5J3_9ZZZZ</name>
<feature type="non-terminal residue" evidence="1">
    <location>
        <position position="169"/>
    </location>
</feature>
<dbReference type="PANTHER" id="PTHR43657:SF1">
    <property type="entry name" value="ALTERED INHERITANCE OF MITOCHONDRIA PROTEIN 24, MITOCHONDRIAL"/>
    <property type="match status" value="1"/>
</dbReference>
<dbReference type="InterPro" id="IPR002838">
    <property type="entry name" value="AIM24"/>
</dbReference>